<feature type="region of interest" description="Disordered" evidence="4">
    <location>
        <begin position="551"/>
        <end position="779"/>
    </location>
</feature>
<sequence length="1006" mass="112690">MANAEEKILRYKKYLDRYQDDKSRKREVPLIVELVLYQLKLPTQCCLLQFFYPVPIFPLALARWRMCDGFVQHVLGCSGINPRTSVSVAVFSFDSFPGTARAGRLRRLAVACRTTDHYHPCSNLGVGISEGCLVLDFVSLPLEVYQILRKLDNLPVTLDHLQSTGIGKAVNSYRKYTGDIGDQAKLIVAKWKCLVPGIRTEQPSTSIQCETISETSYHSADAQHEHHAPLPSTQRVPYLESGKTQAIPSASSPIENTRLISPGSENCNNDVGMCCDKTNCDDTCNDDQCHHLNGVQLKTNSGQGPGDIGGEREHKKERGKDKKHKYHDKEHSAKQKHSKQSKHSTKEGTIGDNSRHKIGSSHKENTVRDDKSSSPEESSSEDNKGGSYKDKKQVNHKPVSPSESTSTKHKSDLYKESKSDHKSGSNKESRSSDKSGVSKESGSVGHKKSSHKDKTTKDHKSSRHKKHRSRDSDYSKAKDSDDKLNVSKSKADSGSWNKISERCNRKDLYDQEAVDDDDDDKSVNGHENFSPPTDEKLGTFKEKLSRFSDSLKKVGSIVAGSTSSGFDTREDQLQHSPLQADRLNDELLNDVLMNDEDYGDAPSQNKPKEKRKAIICDNVSAAKRKDQASTDEPSAKKAKPNSKPEHHDKSSNSEGLSFEDMMRFDDELLRKQSKKQSKSSPHSSRSVSSHQSSKSKPSSREKAHRHDNGSTRAHSESRNSGKTNSGSSSSKQKSSRDSQKAGEVSASRGSLMDGEDSKKSHKRKENVFSVPQPPDKKMKLTDADIFAGLAETSSNNHMMSHSKAKEMNRSNNKADSSPEDDFLGKRNTRTQVYSGKRTNIHEIPKLRDACLRVLMDNIDDIEYVGNASYEVLKPILERCSSSQLYTIEEYNPQFVNKTSCLWEKLCKKEFRTEKPGEYESWRELYLRKHDEREARLKRLTTNIAVSFAKKQEPVKKTKLAFVDSVAKPPRNVLRQQKKHGTAGLIRGLDPLASLSSHRGNSRKRPF</sequence>
<gene>
    <name evidence="6" type="ORF">LSH36_872g01006</name>
</gene>
<evidence type="ECO:0000313" key="6">
    <source>
        <dbReference type="EMBL" id="KAK2143159.1"/>
    </source>
</evidence>
<dbReference type="PROSITE" id="PS51319">
    <property type="entry name" value="TFIIS_N"/>
    <property type="match status" value="1"/>
</dbReference>
<evidence type="ECO:0000256" key="2">
    <source>
        <dbReference type="ARBA" id="ARBA00023242"/>
    </source>
</evidence>
<dbReference type="Gene3D" id="6.10.250.3180">
    <property type="match status" value="1"/>
</dbReference>
<dbReference type="Pfam" id="PF08711">
    <property type="entry name" value="Med26"/>
    <property type="match status" value="1"/>
</dbReference>
<dbReference type="PANTHER" id="PTHR15141">
    <property type="entry name" value="TRANSCRIPTION ELONGATION FACTOR B POLYPEPTIDE 3"/>
    <property type="match status" value="1"/>
</dbReference>
<comment type="caution">
    <text evidence="6">The sequence shown here is derived from an EMBL/GenBank/DDBJ whole genome shotgun (WGS) entry which is preliminary data.</text>
</comment>
<feature type="compositionally biased region" description="Basic and acidic residues" evidence="4">
    <location>
        <begin position="381"/>
        <end position="393"/>
    </location>
</feature>
<evidence type="ECO:0000256" key="4">
    <source>
        <dbReference type="SAM" id="MobiDB-lite"/>
    </source>
</evidence>
<dbReference type="PANTHER" id="PTHR15141:SF76">
    <property type="entry name" value="TRANSCRIPTION ELONGATION FACTOR B POLYPEPTIDE 3"/>
    <property type="match status" value="1"/>
</dbReference>
<dbReference type="SUPFAM" id="SSF47676">
    <property type="entry name" value="Conserved domain common to transcription factors TFIIS, elongin A, CRSP70"/>
    <property type="match status" value="1"/>
</dbReference>
<feature type="domain" description="TFIIS N-terminal" evidence="5">
    <location>
        <begin position="126"/>
        <end position="198"/>
    </location>
</feature>
<feature type="compositionally biased region" description="Basic and acidic residues" evidence="4">
    <location>
        <begin position="361"/>
        <end position="374"/>
    </location>
</feature>
<feature type="compositionally biased region" description="Low complexity" evidence="4">
    <location>
        <begin position="678"/>
        <end position="696"/>
    </location>
</feature>
<dbReference type="SMART" id="SM00509">
    <property type="entry name" value="TFS2N"/>
    <property type="match status" value="1"/>
</dbReference>
<comment type="subcellular location">
    <subcellularLocation>
        <location evidence="1 3">Nucleus</location>
    </subcellularLocation>
</comment>
<feature type="compositionally biased region" description="Basic and acidic residues" evidence="4">
    <location>
        <begin position="409"/>
        <end position="437"/>
    </location>
</feature>
<protein>
    <recommendedName>
        <fullName evidence="5">TFIIS N-terminal domain-containing protein</fullName>
    </recommendedName>
</protein>
<reference evidence="6" key="1">
    <citation type="journal article" date="2023" name="Mol. Biol. Evol.">
        <title>Third-Generation Sequencing Reveals the Adaptive Role of the Epigenome in Three Deep-Sea Polychaetes.</title>
        <authorList>
            <person name="Perez M."/>
            <person name="Aroh O."/>
            <person name="Sun Y."/>
            <person name="Lan Y."/>
            <person name="Juniper S.K."/>
            <person name="Young C.R."/>
            <person name="Angers B."/>
            <person name="Qian P.Y."/>
        </authorList>
    </citation>
    <scope>NUCLEOTIDE SEQUENCE</scope>
    <source>
        <strain evidence="6">P08H-3</strain>
    </source>
</reference>
<dbReference type="GO" id="GO:0006368">
    <property type="term" value="P:transcription elongation by RNA polymerase II"/>
    <property type="evidence" value="ECO:0007669"/>
    <property type="project" value="InterPro"/>
</dbReference>
<dbReference type="InterPro" id="IPR003617">
    <property type="entry name" value="TFIIS/CRSP70_N_sub"/>
</dbReference>
<dbReference type="AlphaFoldDB" id="A0AAD9IYD9"/>
<feature type="compositionally biased region" description="Polar residues" evidence="4">
    <location>
        <begin position="242"/>
        <end position="263"/>
    </location>
</feature>
<proteinExistence type="predicted"/>
<feature type="compositionally biased region" description="Basic and acidic residues" evidence="4">
    <location>
        <begin position="642"/>
        <end position="651"/>
    </location>
</feature>
<feature type="compositionally biased region" description="Basic and acidic residues" evidence="4">
    <location>
        <begin position="309"/>
        <end position="320"/>
    </location>
</feature>
<dbReference type="CDD" id="cd00183">
    <property type="entry name" value="TFIIS_I"/>
    <property type="match status" value="1"/>
</dbReference>
<feature type="compositionally biased region" description="Basic and acidic residues" evidence="4">
    <location>
        <begin position="698"/>
        <end position="719"/>
    </location>
</feature>
<dbReference type="GO" id="GO:0070449">
    <property type="term" value="C:elongin complex"/>
    <property type="evidence" value="ECO:0007669"/>
    <property type="project" value="InterPro"/>
</dbReference>
<dbReference type="Proteomes" id="UP001208570">
    <property type="component" value="Unassembled WGS sequence"/>
</dbReference>
<keyword evidence="2 3" id="KW-0539">Nucleus</keyword>
<feature type="region of interest" description="Disordered" evidence="4">
    <location>
        <begin position="792"/>
        <end position="826"/>
    </location>
</feature>
<dbReference type="InterPro" id="IPR051870">
    <property type="entry name" value="Elongin-A_domain"/>
</dbReference>
<dbReference type="InterPro" id="IPR035441">
    <property type="entry name" value="TFIIS/LEDGF_dom_sf"/>
</dbReference>
<organism evidence="6 7">
    <name type="scientific">Paralvinella palmiformis</name>
    <dbReference type="NCBI Taxonomy" id="53620"/>
    <lineage>
        <taxon>Eukaryota</taxon>
        <taxon>Metazoa</taxon>
        <taxon>Spiralia</taxon>
        <taxon>Lophotrochozoa</taxon>
        <taxon>Annelida</taxon>
        <taxon>Polychaeta</taxon>
        <taxon>Sedentaria</taxon>
        <taxon>Canalipalpata</taxon>
        <taxon>Terebellida</taxon>
        <taxon>Terebelliformia</taxon>
        <taxon>Alvinellidae</taxon>
        <taxon>Paralvinella</taxon>
    </lineage>
</organism>
<evidence type="ECO:0000259" key="5">
    <source>
        <dbReference type="PROSITE" id="PS51319"/>
    </source>
</evidence>
<name>A0AAD9IYD9_9ANNE</name>
<feature type="compositionally biased region" description="Basic and acidic residues" evidence="4">
    <location>
        <begin position="660"/>
        <end position="670"/>
    </location>
</feature>
<feature type="compositionally biased region" description="Basic and acidic residues" evidence="4">
    <location>
        <begin position="470"/>
        <end position="491"/>
    </location>
</feature>
<evidence type="ECO:0000256" key="1">
    <source>
        <dbReference type="ARBA" id="ARBA00004123"/>
    </source>
</evidence>
<evidence type="ECO:0000313" key="7">
    <source>
        <dbReference type="Proteomes" id="UP001208570"/>
    </source>
</evidence>
<feature type="compositionally biased region" description="Basic and acidic residues" evidence="4">
    <location>
        <begin position="499"/>
        <end position="509"/>
    </location>
</feature>
<feature type="region of interest" description="Disordered" evidence="4">
    <location>
        <begin position="295"/>
        <end position="539"/>
    </location>
</feature>
<keyword evidence="7" id="KW-1185">Reference proteome</keyword>
<feature type="compositionally biased region" description="Acidic residues" evidence="4">
    <location>
        <begin position="510"/>
        <end position="520"/>
    </location>
</feature>
<dbReference type="EMBL" id="JAODUP010000872">
    <property type="protein sequence ID" value="KAK2143159.1"/>
    <property type="molecule type" value="Genomic_DNA"/>
</dbReference>
<evidence type="ECO:0000256" key="3">
    <source>
        <dbReference type="PROSITE-ProRule" id="PRU00649"/>
    </source>
</evidence>
<dbReference type="Pfam" id="PF06881">
    <property type="entry name" value="Elongin_A"/>
    <property type="match status" value="1"/>
</dbReference>
<feature type="compositionally biased region" description="Low complexity" evidence="4">
    <location>
        <begin position="720"/>
        <end position="732"/>
    </location>
</feature>
<feature type="region of interest" description="Disordered" evidence="4">
    <location>
        <begin position="241"/>
        <end position="263"/>
    </location>
</feature>
<feature type="compositionally biased region" description="Basic residues" evidence="4">
    <location>
        <begin position="334"/>
        <end position="343"/>
    </location>
</feature>
<dbReference type="InterPro" id="IPR010684">
    <property type="entry name" value="RNA_pol_II_trans_fac_SIII_A"/>
</dbReference>
<feature type="compositionally biased region" description="Basic residues" evidence="4">
    <location>
        <begin position="460"/>
        <end position="469"/>
    </location>
</feature>
<accession>A0AAD9IYD9</accession>
<dbReference type="InterPro" id="IPR017923">
    <property type="entry name" value="TFIIS_N"/>
</dbReference>
<dbReference type="Gene3D" id="1.20.930.10">
    <property type="entry name" value="Conserved domain common to transcription factors TFIIS, elongin A, CRSP70"/>
    <property type="match status" value="1"/>
</dbReference>